<evidence type="ECO:0000313" key="2">
    <source>
        <dbReference type="Proteomes" id="UP001060085"/>
    </source>
</evidence>
<protein>
    <submittedName>
        <fullName evidence="1">Uncharacterized protein</fullName>
    </submittedName>
</protein>
<reference evidence="2" key="1">
    <citation type="journal article" date="2023" name="Nat. Plants">
        <title>Single-cell RNA sequencing provides a high-resolution roadmap for understanding the multicellular compartmentation of specialized metabolism.</title>
        <authorList>
            <person name="Sun S."/>
            <person name="Shen X."/>
            <person name="Li Y."/>
            <person name="Li Y."/>
            <person name="Wang S."/>
            <person name="Li R."/>
            <person name="Zhang H."/>
            <person name="Shen G."/>
            <person name="Guo B."/>
            <person name="Wei J."/>
            <person name="Xu J."/>
            <person name="St-Pierre B."/>
            <person name="Chen S."/>
            <person name="Sun C."/>
        </authorList>
    </citation>
    <scope>NUCLEOTIDE SEQUENCE [LARGE SCALE GENOMIC DNA]</scope>
</reference>
<keyword evidence="2" id="KW-1185">Reference proteome</keyword>
<proteinExistence type="predicted"/>
<accession>A0ACC0BW72</accession>
<comment type="caution">
    <text evidence="1">The sequence shown here is derived from an EMBL/GenBank/DDBJ whole genome shotgun (WGS) entry which is preliminary data.</text>
</comment>
<evidence type="ECO:0000313" key="1">
    <source>
        <dbReference type="EMBL" id="KAI5676860.1"/>
    </source>
</evidence>
<gene>
    <name evidence="1" type="ORF">M9H77_07810</name>
</gene>
<dbReference type="EMBL" id="CM044702">
    <property type="protein sequence ID" value="KAI5676860.1"/>
    <property type="molecule type" value="Genomic_DNA"/>
</dbReference>
<name>A0ACC0BW72_CATRO</name>
<dbReference type="Proteomes" id="UP001060085">
    <property type="component" value="Linkage Group LG02"/>
</dbReference>
<sequence>MDRIERNIRAKHARQFRKSIMKQRRNKRRLVTNQVNSLINETYGKKMDDNIIFQRHPKLRRNNKRTTLKNGETVDNRWVIPYNLYLVVKYHAHFNIECCNQGRDQDRRVFIIKENVANNLVDGSQSIREVDEIKRYLDCCYKKCDRSRSHHRSKYRN</sequence>
<organism evidence="1 2">
    <name type="scientific">Catharanthus roseus</name>
    <name type="common">Madagascar periwinkle</name>
    <name type="synonym">Vinca rosea</name>
    <dbReference type="NCBI Taxonomy" id="4058"/>
    <lineage>
        <taxon>Eukaryota</taxon>
        <taxon>Viridiplantae</taxon>
        <taxon>Streptophyta</taxon>
        <taxon>Embryophyta</taxon>
        <taxon>Tracheophyta</taxon>
        <taxon>Spermatophyta</taxon>
        <taxon>Magnoliopsida</taxon>
        <taxon>eudicotyledons</taxon>
        <taxon>Gunneridae</taxon>
        <taxon>Pentapetalae</taxon>
        <taxon>asterids</taxon>
        <taxon>lamiids</taxon>
        <taxon>Gentianales</taxon>
        <taxon>Apocynaceae</taxon>
        <taxon>Rauvolfioideae</taxon>
        <taxon>Vinceae</taxon>
        <taxon>Catharanthinae</taxon>
        <taxon>Catharanthus</taxon>
    </lineage>
</organism>